<feature type="compositionally biased region" description="Pro residues" evidence="1">
    <location>
        <begin position="396"/>
        <end position="406"/>
    </location>
</feature>
<feature type="compositionally biased region" description="Low complexity" evidence="1">
    <location>
        <begin position="353"/>
        <end position="362"/>
    </location>
</feature>
<feature type="compositionally biased region" description="Basic and acidic residues" evidence="1">
    <location>
        <begin position="549"/>
        <end position="558"/>
    </location>
</feature>
<evidence type="ECO:0000256" key="1">
    <source>
        <dbReference type="SAM" id="MobiDB-lite"/>
    </source>
</evidence>
<evidence type="ECO:0000313" key="2">
    <source>
        <dbReference type="EMBL" id="MFC0529915.1"/>
    </source>
</evidence>
<keyword evidence="3" id="KW-1185">Reference proteome</keyword>
<gene>
    <name evidence="2" type="ORF">ACFFIA_19830</name>
</gene>
<feature type="compositionally biased region" description="Pro residues" evidence="1">
    <location>
        <begin position="363"/>
        <end position="380"/>
    </location>
</feature>
<feature type="compositionally biased region" description="Pro residues" evidence="1">
    <location>
        <begin position="493"/>
        <end position="503"/>
    </location>
</feature>
<protein>
    <submittedName>
        <fullName evidence="2">Uncharacterized protein</fullName>
    </submittedName>
</protein>
<comment type="caution">
    <text evidence="2">The sequence shown here is derived from an EMBL/GenBank/DDBJ whole genome shotgun (WGS) entry which is preliminary data.</text>
</comment>
<reference evidence="2 3" key="1">
    <citation type="submission" date="2024-09" db="EMBL/GenBank/DDBJ databases">
        <authorList>
            <person name="Sun Q."/>
            <person name="Mori K."/>
        </authorList>
    </citation>
    <scope>NUCLEOTIDE SEQUENCE [LARGE SCALE GENOMIC DNA]</scope>
    <source>
        <strain evidence="2 3">TBRC 3947</strain>
    </source>
</reference>
<sequence>MGEYWGAKVTALPAGAVPHARTRYADVQQNFDYTKPAGSTGADDIEMINRKIMNQHPEDISLLADRWQNAHDLLVSIRAQLLLQGGLLEREWRESRARDIFLERGPGETLAYLDDWIEATLSNKEALRALVTIAEDSRTRMQEIWADYQRDIAAARDLSTWDEIKEDLQIWQGWKASLSRSTGMVGVSRDTGEAKEQAAREAVNAVHERYNRIAQAHASGVASRYAETFTKIGEGHGALFEPMNVVFNPPHPPFPALPGAPPGAPSVAPPGAPAGVPTAPPVPPAARLFHPVVPPVEMIARPDVSVAVPSPAAVPTPPAVPAAPVPPGMAVPPVPAPPGVPVPTVAGPVTGVPVTRPSVGPGALPPGAPPQPSALPPGAPRPGVHNGVLKAGNAPAAPPSLPPNMPQPGRTIGRAPTAPDTEEPARPVTGRPTDSESAFSGPPPPASPVLGNPRQPPARPGHRERPPLTGPRRTDPPAPGAPAGAVPPVLNAPSPPQATPPRQSPARRGTPGAPVPPGSEWVGAGTARDRASGPVLGRPHTPTGQPASRLEEVPERLRGHAARQPTSGPAVPPELTPRRTVPEEPAPAEIRPDEEAFHLETPGGGVIGKQPERAVHRPEPPASLGRA</sequence>
<accession>A0ABV6M5D9</accession>
<name>A0ABV6M5D9_9ACTN</name>
<dbReference type="Proteomes" id="UP001589867">
    <property type="component" value="Unassembled WGS sequence"/>
</dbReference>
<feature type="compositionally biased region" description="Basic and acidic residues" evidence="1">
    <location>
        <begin position="610"/>
        <end position="619"/>
    </location>
</feature>
<dbReference type="RefSeq" id="WP_377252990.1">
    <property type="nucleotide sequence ID" value="NZ_JBHLUH010000039.1"/>
</dbReference>
<proteinExistence type="predicted"/>
<evidence type="ECO:0000313" key="3">
    <source>
        <dbReference type="Proteomes" id="UP001589867"/>
    </source>
</evidence>
<organism evidence="2 3">
    <name type="scientific">Phytohabitans kaempferiae</name>
    <dbReference type="NCBI Taxonomy" id="1620943"/>
    <lineage>
        <taxon>Bacteria</taxon>
        <taxon>Bacillati</taxon>
        <taxon>Actinomycetota</taxon>
        <taxon>Actinomycetes</taxon>
        <taxon>Micromonosporales</taxon>
        <taxon>Micromonosporaceae</taxon>
    </lineage>
</organism>
<dbReference type="EMBL" id="JBHLUH010000039">
    <property type="protein sequence ID" value="MFC0529915.1"/>
    <property type="molecule type" value="Genomic_DNA"/>
</dbReference>
<feature type="region of interest" description="Disordered" evidence="1">
    <location>
        <begin position="353"/>
        <end position="627"/>
    </location>
</feature>